<dbReference type="SUPFAM" id="SSF110296">
    <property type="entry name" value="Oligoxyloglucan reducing end-specific cellobiohydrolase"/>
    <property type="match status" value="1"/>
</dbReference>
<dbReference type="GO" id="GO:0006895">
    <property type="term" value="P:Golgi to endosome transport"/>
    <property type="evidence" value="ECO:0007669"/>
    <property type="project" value="TreeGrafter"/>
</dbReference>
<dbReference type="GO" id="GO:0005794">
    <property type="term" value="C:Golgi apparatus"/>
    <property type="evidence" value="ECO:0007669"/>
    <property type="project" value="TreeGrafter"/>
</dbReference>
<evidence type="ECO:0000259" key="2">
    <source>
        <dbReference type="Pfam" id="PF15902"/>
    </source>
</evidence>
<dbReference type="GO" id="GO:0016050">
    <property type="term" value="P:vesicle organization"/>
    <property type="evidence" value="ECO:0007669"/>
    <property type="project" value="TreeGrafter"/>
</dbReference>
<comment type="caution">
    <text evidence="3">The sequence shown here is derived from an EMBL/GenBank/DDBJ whole genome shotgun (WGS) entry which is preliminary data.</text>
</comment>
<proteinExistence type="predicted"/>
<dbReference type="GO" id="GO:0016020">
    <property type="term" value="C:membrane"/>
    <property type="evidence" value="ECO:0007669"/>
    <property type="project" value="TreeGrafter"/>
</dbReference>
<sequence length="215" mass="24516">NEPEMMTLERYDSETSSWKTLLKRVVLFNVEDKFIYASLFKSENPKTQIDERLMMISTDGGDTWNEAQLPTLTGDRFFSVLDMSEGLIFMHVDNPGDTGHGTLYTSSSDGIVYSESLRNHLFPNYNTVHDFYKVESMKGVYLASQMADDKSIHTVITYNRGAEWKQVQRPDNVECSNNEKDGCYLQIHNAYSIHRGINARPPLSQKGAYGLVLVH</sequence>
<feature type="non-terminal residue" evidence="3">
    <location>
        <position position="1"/>
    </location>
</feature>
<reference evidence="3" key="1">
    <citation type="submission" date="2021-04" db="EMBL/GenBank/DDBJ databases">
        <authorList>
            <consortium name="Molecular Ecology Group"/>
        </authorList>
    </citation>
    <scope>NUCLEOTIDE SEQUENCE</scope>
</reference>
<organism evidence="3 4">
    <name type="scientific">Candidula unifasciata</name>
    <dbReference type="NCBI Taxonomy" id="100452"/>
    <lineage>
        <taxon>Eukaryota</taxon>
        <taxon>Metazoa</taxon>
        <taxon>Spiralia</taxon>
        <taxon>Lophotrochozoa</taxon>
        <taxon>Mollusca</taxon>
        <taxon>Gastropoda</taxon>
        <taxon>Heterobranchia</taxon>
        <taxon>Euthyneura</taxon>
        <taxon>Panpulmonata</taxon>
        <taxon>Eupulmonata</taxon>
        <taxon>Stylommatophora</taxon>
        <taxon>Helicina</taxon>
        <taxon>Helicoidea</taxon>
        <taxon>Geomitridae</taxon>
        <taxon>Candidula</taxon>
    </lineage>
</organism>
<dbReference type="PANTHER" id="PTHR12106">
    <property type="entry name" value="SORTILIN RELATED"/>
    <property type="match status" value="1"/>
</dbReference>
<dbReference type="CDD" id="cd15482">
    <property type="entry name" value="Sialidase_non-viral"/>
    <property type="match status" value="1"/>
</dbReference>
<evidence type="ECO:0000313" key="4">
    <source>
        <dbReference type="Proteomes" id="UP000678393"/>
    </source>
</evidence>
<keyword evidence="1" id="KW-0677">Repeat</keyword>
<dbReference type="InterPro" id="IPR050310">
    <property type="entry name" value="VPS10-sortilin"/>
</dbReference>
<name>A0A8S4AA18_9EUPU</name>
<dbReference type="InterPro" id="IPR031778">
    <property type="entry name" value="Sortilin_N"/>
</dbReference>
<dbReference type="EMBL" id="CAJHNH020008562">
    <property type="protein sequence ID" value="CAG5136712.1"/>
    <property type="molecule type" value="Genomic_DNA"/>
</dbReference>
<dbReference type="PANTHER" id="PTHR12106:SF23">
    <property type="entry name" value="SORTILIN"/>
    <property type="match status" value="1"/>
</dbReference>
<dbReference type="OrthoDB" id="443634at2759"/>
<protein>
    <recommendedName>
        <fullName evidence="2">Sortilin N-terminal domain-containing protein</fullName>
    </recommendedName>
</protein>
<dbReference type="GO" id="GO:0006897">
    <property type="term" value="P:endocytosis"/>
    <property type="evidence" value="ECO:0007669"/>
    <property type="project" value="TreeGrafter"/>
</dbReference>
<feature type="non-terminal residue" evidence="3">
    <location>
        <position position="215"/>
    </location>
</feature>
<dbReference type="GO" id="GO:0005829">
    <property type="term" value="C:cytosol"/>
    <property type="evidence" value="ECO:0007669"/>
    <property type="project" value="GOC"/>
</dbReference>
<evidence type="ECO:0000313" key="3">
    <source>
        <dbReference type="EMBL" id="CAG5136712.1"/>
    </source>
</evidence>
<keyword evidence="4" id="KW-1185">Reference proteome</keyword>
<evidence type="ECO:0000256" key="1">
    <source>
        <dbReference type="ARBA" id="ARBA00022737"/>
    </source>
</evidence>
<dbReference type="AlphaFoldDB" id="A0A8S4AA18"/>
<dbReference type="Pfam" id="PF15902">
    <property type="entry name" value="Sortilin-Vps10"/>
    <property type="match status" value="1"/>
</dbReference>
<dbReference type="Proteomes" id="UP000678393">
    <property type="component" value="Unassembled WGS sequence"/>
</dbReference>
<feature type="domain" description="Sortilin N-terminal" evidence="2">
    <location>
        <begin position="11"/>
        <end position="213"/>
    </location>
</feature>
<accession>A0A8S4AA18</accession>
<gene>
    <name evidence="3" type="ORF">CUNI_LOCUS22270</name>
</gene>